<evidence type="ECO:0000256" key="2">
    <source>
        <dbReference type="SAM" id="SignalP"/>
    </source>
</evidence>
<dbReference type="AlphaFoldDB" id="A0A937X5V0"/>
<dbReference type="Pfam" id="PF07676">
    <property type="entry name" value="PD40"/>
    <property type="match status" value="2"/>
</dbReference>
<reference evidence="3 4" key="1">
    <citation type="submission" date="2019-03" db="EMBL/GenBank/DDBJ databases">
        <title>Lake Tanganyika Metagenome-Assembled Genomes (MAGs).</title>
        <authorList>
            <person name="Tran P."/>
        </authorList>
    </citation>
    <scope>NUCLEOTIDE SEQUENCE [LARGE SCALE GENOMIC DNA]</scope>
    <source>
        <strain evidence="3">K_DeepCast_65m_m2_236</strain>
    </source>
</reference>
<evidence type="ECO:0000256" key="1">
    <source>
        <dbReference type="ARBA" id="ARBA00009820"/>
    </source>
</evidence>
<feature type="non-terminal residue" evidence="3">
    <location>
        <position position="636"/>
    </location>
</feature>
<sequence>MVKHHVAPVVALALAIGAFSAGAPSALAATFYDPAARWRTIITPHFRVNYPDGLESQARRAAGFAEEAHEKLVPWMKTTPQQPTELTLLDHLDDANGFAFPYPNNAIFIYLTSPTQDSHEYGRNESWFKTLIMHEYLHVLHEESVGGLVKGLNTVLGRAFFPHIAPGEPLFLLEGLAVTAESRYTNGGRGYSSHFDMDLRSAALAGKLPAVDQINGFQSFGGPGSYGAYSYGAWFYKYVMTRYGADVPPKIAEIYGSEPWFGIDGAFQKAVGRDVFQVWDEFLVWLKARYALQEAQIRETPLTRFDRVTTSGKYHRHPHFLADGTLLYGEYTGRSWSRVKSVAPSAASGSATPRYDEAAAKEYFAKSPLGGMSRTADGRWIFYSRTHAPDDFHGFDEIFRFDTRDKSLVRLTERKRASEPAVSPDGTQIMAVLGGGGRNDLALFDAGGTLLRKVTKNSDGTEYSGLTWSPDGRRVALSSWKDQWRDLYLVDPATGRQTPLWRDAAADRNPAWTPDGKWLLFDSDRTGVPNLYAVRLADRQVFRVTNVLGGAFEPAVSPDMRTLAFASYGADGYDIATMSFRPETWQIASSEIREARDEDGRFVPVRIAEAKEAEPAIPVRLAAAGSATVPVSASVS</sequence>
<protein>
    <submittedName>
        <fullName evidence="3">PD40 domain-containing protein</fullName>
    </submittedName>
</protein>
<feature type="chain" id="PRO_5037244369" evidence="2">
    <location>
        <begin position="29"/>
        <end position="636"/>
    </location>
</feature>
<proteinExistence type="inferred from homology"/>
<name>A0A937X5V0_9BACT</name>
<keyword evidence="2" id="KW-0732">Signal</keyword>
<dbReference type="PANTHER" id="PTHR36842">
    <property type="entry name" value="PROTEIN TOLB HOMOLOG"/>
    <property type="match status" value="1"/>
</dbReference>
<comment type="caution">
    <text evidence="3">The sequence shown here is derived from an EMBL/GenBank/DDBJ whole genome shotgun (WGS) entry which is preliminary data.</text>
</comment>
<dbReference type="Gene3D" id="2.120.10.30">
    <property type="entry name" value="TolB, C-terminal domain"/>
    <property type="match status" value="1"/>
</dbReference>
<dbReference type="InterPro" id="IPR011659">
    <property type="entry name" value="WD40"/>
</dbReference>
<comment type="similarity">
    <text evidence="1">Belongs to the TolB family.</text>
</comment>
<evidence type="ECO:0000313" key="4">
    <source>
        <dbReference type="Proteomes" id="UP000703893"/>
    </source>
</evidence>
<dbReference type="Proteomes" id="UP000703893">
    <property type="component" value="Unassembled WGS sequence"/>
</dbReference>
<gene>
    <name evidence="3" type="ORF">FJZ00_06205</name>
</gene>
<accession>A0A937X5V0</accession>
<dbReference type="SUPFAM" id="SSF82171">
    <property type="entry name" value="DPP6 N-terminal domain-like"/>
    <property type="match status" value="1"/>
</dbReference>
<dbReference type="EMBL" id="VGJX01000307">
    <property type="protein sequence ID" value="MBM3274724.1"/>
    <property type="molecule type" value="Genomic_DNA"/>
</dbReference>
<organism evidence="3 4">
    <name type="scientific">Candidatus Tanganyikabacteria bacterium</name>
    <dbReference type="NCBI Taxonomy" id="2961651"/>
    <lineage>
        <taxon>Bacteria</taxon>
        <taxon>Bacillati</taxon>
        <taxon>Candidatus Sericytochromatia</taxon>
        <taxon>Candidatus Tanganyikabacteria</taxon>
    </lineage>
</organism>
<feature type="signal peptide" evidence="2">
    <location>
        <begin position="1"/>
        <end position="28"/>
    </location>
</feature>
<evidence type="ECO:0000313" key="3">
    <source>
        <dbReference type="EMBL" id="MBM3274724.1"/>
    </source>
</evidence>
<dbReference type="InterPro" id="IPR011042">
    <property type="entry name" value="6-blade_b-propeller_TolB-like"/>
</dbReference>